<feature type="non-terminal residue" evidence="1">
    <location>
        <position position="50"/>
    </location>
</feature>
<sequence length="50" mass="5443">MVVFSHIPVTAMVATIFASIHVRFGGQLAARLPGGPMERKARGLVLRLLR</sequence>
<keyword evidence="2" id="KW-1185">Reference proteome</keyword>
<reference evidence="1 2" key="1">
    <citation type="journal article" date="2018" name="Front. Plant Sci.">
        <title>Red Clover (Trifolium pratense) and Zigzag Clover (T. medium) - A Picture of Genomic Similarities and Differences.</title>
        <authorList>
            <person name="Dluhosova J."/>
            <person name="Istvanek J."/>
            <person name="Nedelnik J."/>
            <person name="Repkova J."/>
        </authorList>
    </citation>
    <scope>NUCLEOTIDE SEQUENCE [LARGE SCALE GENOMIC DNA]</scope>
    <source>
        <strain evidence="2">cv. 10/8</strain>
        <tissue evidence="1">Leaf</tissue>
    </source>
</reference>
<dbReference type="EMBL" id="LXQA010287764">
    <property type="protein sequence ID" value="MCI41092.1"/>
    <property type="molecule type" value="Genomic_DNA"/>
</dbReference>
<dbReference type="Proteomes" id="UP000265520">
    <property type="component" value="Unassembled WGS sequence"/>
</dbReference>
<organism evidence="1 2">
    <name type="scientific">Trifolium medium</name>
    <dbReference type="NCBI Taxonomy" id="97028"/>
    <lineage>
        <taxon>Eukaryota</taxon>
        <taxon>Viridiplantae</taxon>
        <taxon>Streptophyta</taxon>
        <taxon>Embryophyta</taxon>
        <taxon>Tracheophyta</taxon>
        <taxon>Spermatophyta</taxon>
        <taxon>Magnoliopsida</taxon>
        <taxon>eudicotyledons</taxon>
        <taxon>Gunneridae</taxon>
        <taxon>Pentapetalae</taxon>
        <taxon>rosids</taxon>
        <taxon>fabids</taxon>
        <taxon>Fabales</taxon>
        <taxon>Fabaceae</taxon>
        <taxon>Papilionoideae</taxon>
        <taxon>50 kb inversion clade</taxon>
        <taxon>NPAAA clade</taxon>
        <taxon>Hologalegina</taxon>
        <taxon>IRL clade</taxon>
        <taxon>Trifolieae</taxon>
        <taxon>Trifolium</taxon>
    </lineage>
</organism>
<protein>
    <submittedName>
        <fullName evidence="1">Uncharacterized protein</fullName>
    </submittedName>
</protein>
<evidence type="ECO:0000313" key="1">
    <source>
        <dbReference type="EMBL" id="MCI41092.1"/>
    </source>
</evidence>
<name>A0A392RY67_9FABA</name>
<comment type="caution">
    <text evidence="1">The sequence shown here is derived from an EMBL/GenBank/DDBJ whole genome shotgun (WGS) entry which is preliminary data.</text>
</comment>
<proteinExistence type="predicted"/>
<accession>A0A392RY67</accession>
<dbReference type="AlphaFoldDB" id="A0A392RY67"/>
<evidence type="ECO:0000313" key="2">
    <source>
        <dbReference type="Proteomes" id="UP000265520"/>
    </source>
</evidence>